<feature type="compositionally biased region" description="Basic and acidic residues" evidence="1">
    <location>
        <begin position="980"/>
        <end position="991"/>
    </location>
</feature>
<protein>
    <recommendedName>
        <fullName evidence="2">C2H2-type domain-containing protein</fullName>
    </recommendedName>
</protein>
<dbReference type="InterPro" id="IPR013087">
    <property type="entry name" value="Znf_C2H2_type"/>
</dbReference>
<organism evidence="3 4">
    <name type="scientific">Cryptococcus tetragattii IND107</name>
    <dbReference type="NCBI Taxonomy" id="1296105"/>
    <lineage>
        <taxon>Eukaryota</taxon>
        <taxon>Fungi</taxon>
        <taxon>Dikarya</taxon>
        <taxon>Basidiomycota</taxon>
        <taxon>Agaricomycotina</taxon>
        <taxon>Tremellomycetes</taxon>
        <taxon>Tremellales</taxon>
        <taxon>Cryptococcaceae</taxon>
        <taxon>Cryptococcus</taxon>
        <taxon>Cryptococcus gattii species complex</taxon>
    </lineage>
</organism>
<proteinExistence type="predicted"/>
<feature type="region of interest" description="Disordered" evidence="1">
    <location>
        <begin position="867"/>
        <end position="936"/>
    </location>
</feature>
<evidence type="ECO:0000256" key="1">
    <source>
        <dbReference type="SAM" id="MobiDB-lite"/>
    </source>
</evidence>
<feature type="region of interest" description="Disordered" evidence="1">
    <location>
        <begin position="980"/>
        <end position="1025"/>
    </location>
</feature>
<feature type="region of interest" description="Disordered" evidence="1">
    <location>
        <begin position="1210"/>
        <end position="1249"/>
    </location>
</feature>
<feature type="compositionally biased region" description="Polar residues" evidence="1">
    <location>
        <begin position="219"/>
        <end position="230"/>
    </location>
</feature>
<feature type="compositionally biased region" description="Basic residues" evidence="1">
    <location>
        <begin position="386"/>
        <end position="397"/>
    </location>
</feature>
<feature type="region of interest" description="Disordered" evidence="1">
    <location>
        <begin position="1530"/>
        <end position="1558"/>
    </location>
</feature>
<dbReference type="GeneID" id="91987169"/>
<feature type="compositionally biased region" description="Basic residues" evidence="1">
    <location>
        <begin position="899"/>
        <end position="915"/>
    </location>
</feature>
<comment type="caution">
    <text evidence="3">The sequence shown here is derived from an EMBL/GenBank/DDBJ whole genome shotgun (WGS) entry which is preliminary data.</text>
</comment>
<feature type="compositionally biased region" description="Low complexity" evidence="1">
    <location>
        <begin position="99"/>
        <end position="114"/>
    </location>
</feature>
<dbReference type="PROSITE" id="PS00028">
    <property type="entry name" value="ZINC_FINGER_C2H2_1"/>
    <property type="match status" value="1"/>
</dbReference>
<evidence type="ECO:0000313" key="3">
    <source>
        <dbReference type="EMBL" id="KAL0255507.1"/>
    </source>
</evidence>
<dbReference type="PANTHER" id="PTHR45725">
    <property type="entry name" value="FORMIN HOMOLOGY 2 FAMILY MEMBER"/>
    <property type="match status" value="1"/>
</dbReference>
<evidence type="ECO:0000313" key="4">
    <source>
        <dbReference type="Proteomes" id="UP000054399"/>
    </source>
</evidence>
<feature type="compositionally biased region" description="Low complexity" evidence="1">
    <location>
        <begin position="362"/>
        <end position="376"/>
    </location>
</feature>
<name>A0ABR3C4E2_9TREE</name>
<dbReference type="SMART" id="SM00355">
    <property type="entry name" value="ZnF_C2H2"/>
    <property type="match status" value="3"/>
</dbReference>
<keyword evidence="4" id="KW-1185">Reference proteome</keyword>
<reference evidence="3 4" key="2">
    <citation type="submission" date="2024-01" db="EMBL/GenBank/DDBJ databases">
        <title>Comparative genomics of Cryptococcus and Kwoniella reveals pathogenesis evolution and contrasting modes of karyotype evolution via chromosome fusion or intercentromeric recombination.</title>
        <authorList>
            <person name="Coelho M.A."/>
            <person name="David-Palma M."/>
            <person name="Shea T."/>
            <person name="Bowers K."/>
            <person name="Mcginley-Smith S."/>
            <person name="Mohammad A.W."/>
            <person name="Gnirke A."/>
            <person name="Yurkov A.M."/>
            <person name="Nowrousian M."/>
            <person name="Sun S."/>
            <person name="Cuomo C.A."/>
            <person name="Heitman J."/>
        </authorList>
    </citation>
    <scope>NUCLEOTIDE SEQUENCE [LARGE SCALE GENOMIC DNA]</scope>
    <source>
        <strain evidence="3 4">IND107</strain>
    </source>
</reference>
<feature type="compositionally biased region" description="Basic and acidic residues" evidence="1">
    <location>
        <begin position="1530"/>
        <end position="1546"/>
    </location>
</feature>
<dbReference type="InterPro" id="IPR051425">
    <property type="entry name" value="Formin_Homology"/>
</dbReference>
<feature type="compositionally biased region" description="Basic and acidic residues" evidence="1">
    <location>
        <begin position="448"/>
        <end position="457"/>
    </location>
</feature>
<feature type="region of interest" description="Disordered" evidence="1">
    <location>
        <begin position="340"/>
        <end position="505"/>
    </location>
</feature>
<feature type="region of interest" description="Disordered" evidence="1">
    <location>
        <begin position="828"/>
        <end position="853"/>
    </location>
</feature>
<feature type="region of interest" description="Disordered" evidence="1">
    <location>
        <begin position="1"/>
        <end position="325"/>
    </location>
</feature>
<feature type="compositionally biased region" description="Pro residues" evidence="1">
    <location>
        <begin position="247"/>
        <end position="300"/>
    </location>
</feature>
<feature type="compositionally biased region" description="Polar residues" evidence="1">
    <location>
        <begin position="1005"/>
        <end position="1020"/>
    </location>
</feature>
<dbReference type="RefSeq" id="XP_066616784.1">
    <property type="nucleotide sequence ID" value="XM_066754883.1"/>
</dbReference>
<dbReference type="PANTHER" id="PTHR45725:SF18">
    <property type="entry name" value="ORC1-LIKE AAA ATPASE DOMAIN-CONTAINING PROTEIN"/>
    <property type="match status" value="1"/>
</dbReference>
<dbReference type="Proteomes" id="UP000054399">
    <property type="component" value="Unassembled WGS sequence"/>
</dbReference>
<feature type="compositionally biased region" description="Low complexity" evidence="1">
    <location>
        <begin position="1547"/>
        <end position="1558"/>
    </location>
</feature>
<feature type="region of interest" description="Disordered" evidence="1">
    <location>
        <begin position="571"/>
        <end position="627"/>
    </location>
</feature>
<feature type="compositionally biased region" description="Polar residues" evidence="1">
    <location>
        <begin position="316"/>
        <end position="325"/>
    </location>
</feature>
<sequence length="1558" mass="169143">MKGHQWPQRDKYQYDHHQDHQRDLPPPSEVADSYTGTSPPLPTLPPISQILRSPPPTKKLGPTWTVRSPPPSPSSLALSSAGPYPPAQTLPPLTSFHRSPSPLLSPPTTSLASPNPVYSSPNRPKWAIRPPSPQPLPSSLDAMLQRGAGPHSQVSATRRFSASHPGAHRSFSRTNGSPYSASSNKVQILGRSEHSPLQPLHLPGTEVDREELLPKANANDGTSLSISSVQPPEPSLHMPPLDEPLEVPRPPTPPLPPPSPAHPPSDRPPTPPLPPNLASPLPTASPHPPTPPLGPPPEVIPPANHLHPPNRPVDNTKATGLNGDTLTHAFSLENYDAGRYVSATRTQPQPHHPLNPRKRKSSISTSSRSHTSEINSLGSKSAATLRHGKQKAKRSRIRQSLPPHDHSISERVPFPLPPRPSRYPENAAPNGPDGPIAPSTSSAGRDSVASRHGAEKNKNKKGRPSSLPPGSVEGRSMGSISDRSPVTQTVTTLPNGGSALPPVIPVHPPVPVSRPVPVDPRIPSKPHIPVDPRIPCDPRFPVDPRMAGGSRVFTDSRALVKPHPLYIPRAPVDPAVPLDPRTPVDPRTGRPGSRPVSRQTTPAPIINGKPEANHLAQGPTSMHKSENKGTVVVPPRNYHDKQSAQQTTLPHPGVSYVPANIQSTSALESLQKKPLSQSEAFLAAKAEIEARKFSGNAHTHITSSNVNVSGAADGLPRSAGSISVTGQKVHPDALADDDNEPKHFRLPKHLLALFKVKKGLTDNVTDSTTSPDVNPPKAAMSATVEPATVEPAVVEPTAVEPTAIEPTAVEPTAVEPATVDAVAVVPTPKMQPIDNAPVAEPLRPSDPETSQVPLRVDESRELHKAQLPLLAGAKPDARPSAARKKPSASANGGRSPARPPKKRKEGPVTTRKRKQAPIPPEPSHAPPARKSEPQARRKIKQVINISSGLFPPAIIEEIGGLPIESSFTFKGVDFGRRGEGPDDCKIHDHTSPVDPENLFAGSRDLSPSVSSQATQPSQPSLERVREPLFLSRSPTPYSESPPQKISFQNGTAVQVKEEAEIAFDRPDPAVSADPEAEPSSIGMRSAQVDENGVVTVNDQWPDDSRAVVGLSGADEADELLKRYQLIVDRESTPTSLDIVLSRSSTEDELTDVCSSPEIPLASLRFKNLQAWSWRNKSHGTLDRLSVVLPISKARRRKLIQRGIYDPFEDDASEEEVGCPARPENAHRQPPMTAAPHEMTDRQRYAQTATSRSSLRTLYVVIPPEGSPYNVRVRSPSPLGPRLRPDVPSVPEMYQDVLNETLLDRCTARECRWDDCDAILGSENTLGMHVHRHLANEKGAEGRWKMQLGVSSWIFTGLDSGRMKTEAVPNEYLYKCLWRKCDEPCFTTKEKLLQHMLLKHVSDKLICPYGWCRYACPSANTLARHITKIHAKTSDQPRPMLLPSSLRRLPPPTPPPLPMFVPSYLLQCTALPRPCRSVRELKRIREEITDFCATPDDPVMAAWEEDDDDVKMKHMLDASSPVKDPMAYIDHYEHVPGDDTSDSEQKDGGSSSFEESGEG</sequence>
<accession>A0ABR3C4E2</accession>
<evidence type="ECO:0000259" key="2">
    <source>
        <dbReference type="PROSITE" id="PS00028"/>
    </source>
</evidence>
<gene>
    <name evidence="3" type="ORF">I308_100311</name>
</gene>
<dbReference type="EMBL" id="ATAM02000001">
    <property type="protein sequence ID" value="KAL0255507.1"/>
    <property type="molecule type" value="Genomic_DNA"/>
</dbReference>
<feature type="compositionally biased region" description="Polar residues" evidence="1">
    <location>
        <begin position="172"/>
        <end position="186"/>
    </location>
</feature>
<reference evidence="4" key="1">
    <citation type="submission" date="2015-01" db="EMBL/GenBank/DDBJ databases">
        <title>The Genome Sequence of Cryptococcus gattii MMRL2647.</title>
        <authorList>
            <consortium name="The Broad Institute Genomics Platform"/>
            <person name="Cuomo C."/>
            <person name="Litvintseva A."/>
            <person name="Chen Y."/>
            <person name="Heitman J."/>
            <person name="Sun S."/>
            <person name="Springer D."/>
            <person name="Dromer F."/>
            <person name="Young S."/>
            <person name="Zeng Q."/>
            <person name="Gargeya S."/>
            <person name="Abouelleil A."/>
            <person name="Alvarado L."/>
            <person name="Chapman S.B."/>
            <person name="Gainer-Dewar J."/>
            <person name="Goldberg J."/>
            <person name="Griggs A."/>
            <person name="Gujja S."/>
            <person name="Hansen M."/>
            <person name="Howarth C."/>
            <person name="Imamovic A."/>
            <person name="Larimer J."/>
            <person name="Murphy C."/>
            <person name="Naylor J."/>
            <person name="Pearson M."/>
            <person name="Priest M."/>
            <person name="Roberts A."/>
            <person name="Saif S."/>
            <person name="Shea T."/>
            <person name="Sykes S."/>
            <person name="Wortman J."/>
            <person name="Nusbaum C."/>
            <person name="Birren B."/>
        </authorList>
    </citation>
    <scope>NUCLEOTIDE SEQUENCE [LARGE SCALE GENOMIC DNA]</scope>
    <source>
        <strain evidence="4">IND107</strain>
    </source>
</reference>
<feature type="domain" description="C2H2-type" evidence="2">
    <location>
        <begin position="1310"/>
        <end position="1332"/>
    </location>
</feature>
<feature type="compositionally biased region" description="Polar residues" evidence="1">
    <location>
        <begin position="478"/>
        <end position="495"/>
    </location>
</feature>
<feature type="compositionally biased region" description="Basic and acidic residues" evidence="1">
    <location>
        <begin position="7"/>
        <end position="23"/>
    </location>
</feature>